<dbReference type="RefSeq" id="WP_218116392.1">
    <property type="nucleotide sequence ID" value="NZ_CAJVAP010000043.1"/>
</dbReference>
<accession>A0A916NX26</accession>
<dbReference type="EMBL" id="CAJVAP010000043">
    <property type="protein sequence ID" value="CAG7622043.1"/>
    <property type="molecule type" value="Genomic_DNA"/>
</dbReference>
<dbReference type="AlphaFoldDB" id="A0A916NX26"/>
<evidence type="ECO:0008006" key="3">
    <source>
        <dbReference type="Google" id="ProtNLM"/>
    </source>
</evidence>
<evidence type="ECO:0000313" key="2">
    <source>
        <dbReference type="Proteomes" id="UP000693892"/>
    </source>
</evidence>
<name>A0A916NX26_9MICO</name>
<reference evidence="1" key="1">
    <citation type="submission" date="2021-06" db="EMBL/GenBank/DDBJ databases">
        <authorList>
            <person name="Criscuolo A."/>
        </authorList>
    </citation>
    <scope>NUCLEOTIDE SEQUENCE</scope>
    <source>
        <strain evidence="1">CIP111803</strain>
    </source>
</reference>
<dbReference type="Proteomes" id="UP000693892">
    <property type="component" value="Unassembled WGS sequence"/>
</dbReference>
<keyword evidence="2" id="KW-1185">Reference proteome</keyword>
<evidence type="ECO:0000313" key="1">
    <source>
        <dbReference type="EMBL" id="CAG7622043.1"/>
    </source>
</evidence>
<protein>
    <recommendedName>
        <fullName evidence="3">Transcriptional regulator, AbiEi antitoxin, Type IV TA system</fullName>
    </recommendedName>
</protein>
<organism evidence="1 2">
    <name type="scientific">Leucobacter soli</name>
    <dbReference type="NCBI Taxonomy" id="2812850"/>
    <lineage>
        <taxon>Bacteria</taxon>
        <taxon>Bacillati</taxon>
        <taxon>Actinomycetota</taxon>
        <taxon>Actinomycetes</taxon>
        <taxon>Micrococcales</taxon>
        <taxon>Microbacteriaceae</taxon>
        <taxon>Leucobacter</taxon>
    </lineage>
</organism>
<proteinExistence type="predicted"/>
<gene>
    <name evidence="1" type="ORF">LEUCIP111803_02473</name>
</gene>
<sequence>MQVEEKLALIAQHLFHAADLARNGYTARDIAAAVESGRFIRMRRGWYLDGGRWEDGEAADRHLAALLAANASAPGARIFSHRSAATLHGLPVWSGWLGAAAGLGSSLPEAAERDRQLAVEVIARGSVSGPSTPRLVRHRCELADADIGVFGGFTCTSPERTIVDLARTEPFAVAFACAEKHLRRIACTGRGVDLEAWAAWRERMLERVRRRPRMRGSVAVRMIAVLAGPESESELESISRLRLLQLGFEAEQQVPVRSETGGSLYLDFVLRGLGLFGECDGRAKYTDPEFRGGRSADQVLYDEKRRHDWVSGSTGWRGIRWGAPDLITVGRFGRRLREFRVPVPGAPTRAYGAEAAAFLRRLP</sequence>
<comment type="caution">
    <text evidence="1">The sequence shown here is derived from an EMBL/GenBank/DDBJ whole genome shotgun (WGS) entry which is preliminary data.</text>
</comment>